<dbReference type="GO" id="GO:0000028">
    <property type="term" value="P:ribosomal small subunit assembly"/>
    <property type="evidence" value="ECO:0007669"/>
    <property type="project" value="UniProtKB-UniRule"/>
</dbReference>
<organism evidence="10 11">
    <name type="scientific">Gossypium klotzschianum</name>
    <dbReference type="NCBI Taxonomy" id="34286"/>
    <lineage>
        <taxon>Eukaryota</taxon>
        <taxon>Viridiplantae</taxon>
        <taxon>Streptophyta</taxon>
        <taxon>Embryophyta</taxon>
        <taxon>Tracheophyta</taxon>
        <taxon>Spermatophyta</taxon>
        <taxon>Magnoliopsida</taxon>
        <taxon>eudicotyledons</taxon>
        <taxon>Gunneridae</taxon>
        <taxon>Pentapetalae</taxon>
        <taxon>rosids</taxon>
        <taxon>malvids</taxon>
        <taxon>Malvales</taxon>
        <taxon>Malvaceae</taxon>
        <taxon>Malvoideae</taxon>
        <taxon>Gossypium</taxon>
    </lineage>
</organism>
<evidence type="ECO:0000256" key="4">
    <source>
        <dbReference type="ARBA" id="ARBA00022980"/>
    </source>
</evidence>
<dbReference type="PROSITE" id="PS00963">
    <property type="entry name" value="RIBOSOMAL_S2_2"/>
    <property type="match status" value="1"/>
</dbReference>
<dbReference type="EMBL" id="JABFAB010000010">
    <property type="protein sequence ID" value="MBA0662649.1"/>
    <property type="molecule type" value="Genomic_DNA"/>
</dbReference>
<feature type="region of interest" description="Disordered" evidence="8">
    <location>
        <begin position="312"/>
        <end position="336"/>
    </location>
</feature>
<dbReference type="PROSITE" id="PS00962">
    <property type="entry name" value="RIBOSOMAL_S2_1"/>
    <property type="match status" value="1"/>
</dbReference>
<dbReference type="InterPro" id="IPR018130">
    <property type="entry name" value="Ribosomal_uS2_CS"/>
</dbReference>
<evidence type="ECO:0000256" key="1">
    <source>
        <dbReference type="ARBA" id="ARBA00004496"/>
    </source>
</evidence>
<reference evidence="10 11" key="1">
    <citation type="journal article" date="2019" name="Genome Biol. Evol.">
        <title>Insights into the evolution of the New World diploid cottons (Gossypium, subgenus Houzingenia) based on genome sequencing.</title>
        <authorList>
            <person name="Grover C.E."/>
            <person name="Arick M.A. 2nd"/>
            <person name="Thrash A."/>
            <person name="Conover J.L."/>
            <person name="Sanders W.S."/>
            <person name="Peterson D.G."/>
            <person name="Frelichowski J.E."/>
            <person name="Scheffler J.A."/>
            <person name="Scheffler B.E."/>
            <person name="Wendel J.F."/>
        </authorList>
    </citation>
    <scope>NUCLEOTIDE SEQUENCE [LARGE SCALE GENOMIC DNA]</scope>
    <source>
        <strain evidence="10">57</strain>
        <tissue evidence="10">Leaf</tissue>
    </source>
</reference>
<protein>
    <recommendedName>
        <fullName evidence="6">Small ribosomal subunit protein uS2</fullName>
    </recommendedName>
</protein>
<evidence type="ECO:0000256" key="3">
    <source>
        <dbReference type="ARBA" id="ARBA00022490"/>
    </source>
</evidence>
<dbReference type="InterPro" id="IPR023591">
    <property type="entry name" value="Ribosomal_uS2_flav_dom_sf"/>
</dbReference>
<comment type="subcellular location">
    <subcellularLocation>
        <location evidence="1 6">Cytoplasm</location>
    </subcellularLocation>
</comment>
<comment type="subunit">
    <text evidence="6">Component of the small ribosomal subunit. Mature ribosomes consist of a small (40S) and a large (60S) subunit. The 40S subunit contains about 33 different proteins and 1 molecule of RNA (18S). The 60S subunit contains about 49 different proteins and 3 molecules of RNA (25S, 5.8S and 5S). Interacts with ribosomal protein S21.</text>
</comment>
<sequence>MAATTVPAAARQLSPKEADIQMMLAAEVHLGTKNCDFQMERYTQIRVKPPRVHLALLTALVICIGFCFSNGIIFLSSIGIYIINLGKTWEKLQLAARVIVAIENPQDIIVQSARPYGQRAVLKFAQYTGCHAIAGRHTPGTFTNQLQTSFSEPRLLILTDPRTDHQPIKEAALGNIPTIAFCDTDSPMRYVDIGIPANNKGKHSIGCLFWLLARMVLQMRGTIAPGQKWDVMVDLFFYREPEEAKQQEEEEAVAAPDYGLPAADFGMSALGTDQWPSQMGDQWSADVVQPPISGVPAINWGDQVAVSADVWDPASAPPQIPGPGIDVSAPAPTGWE</sequence>
<evidence type="ECO:0000256" key="5">
    <source>
        <dbReference type="ARBA" id="ARBA00023274"/>
    </source>
</evidence>
<comment type="function">
    <text evidence="6">Required for the assembly and/or stability of the 40S ribosomal subunit. Required for the processing of the 20S rRNA-precursor to mature 18S rRNA in a late step of the maturation of 40S ribosomal subunits.</text>
</comment>
<dbReference type="GO" id="GO:0022627">
    <property type="term" value="C:cytosolic small ribosomal subunit"/>
    <property type="evidence" value="ECO:0007669"/>
    <property type="project" value="UniProtKB-UniRule"/>
</dbReference>
<keyword evidence="9" id="KW-0472">Membrane</keyword>
<dbReference type="Pfam" id="PF00318">
    <property type="entry name" value="Ribosomal_S2"/>
    <property type="match status" value="2"/>
</dbReference>
<evidence type="ECO:0000256" key="8">
    <source>
        <dbReference type="SAM" id="MobiDB-lite"/>
    </source>
</evidence>
<gene>
    <name evidence="10" type="ORF">Goklo_006735</name>
</gene>
<dbReference type="PRINTS" id="PR00395">
    <property type="entry name" value="RIBOSOMALS2"/>
</dbReference>
<dbReference type="GO" id="GO:0003735">
    <property type="term" value="F:structural constituent of ribosome"/>
    <property type="evidence" value="ECO:0007669"/>
    <property type="project" value="UniProtKB-UniRule"/>
</dbReference>
<evidence type="ECO:0000256" key="9">
    <source>
        <dbReference type="SAM" id="Phobius"/>
    </source>
</evidence>
<keyword evidence="4 6" id="KW-0689">Ribosomal protein</keyword>
<dbReference type="AlphaFoldDB" id="A0A7J8VJK5"/>
<dbReference type="OrthoDB" id="414863at2759"/>
<dbReference type="InterPro" id="IPR027498">
    <property type="entry name" value="Ribosomal_uS2_euk"/>
</dbReference>
<dbReference type="InterPro" id="IPR001865">
    <property type="entry name" value="Ribosomal_uS2"/>
</dbReference>
<evidence type="ECO:0000256" key="7">
    <source>
        <dbReference type="RuleBase" id="RU003631"/>
    </source>
</evidence>
<keyword evidence="9" id="KW-1133">Transmembrane helix</keyword>
<name>A0A7J8VJK5_9ROSI</name>
<evidence type="ECO:0000256" key="6">
    <source>
        <dbReference type="HAMAP-Rule" id="MF_03015"/>
    </source>
</evidence>
<keyword evidence="3 6" id="KW-0963">Cytoplasm</keyword>
<dbReference type="SUPFAM" id="SSF52313">
    <property type="entry name" value="Ribosomal protein S2"/>
    <property type="match status" value="1"/>
</dbReference>
<dbReference type="Proteomes" id="UP000593573">
    <property type="component" value="Unassembled WGS sequence"/>
</dbReference>
<dbReference type="HAMAP" id="MF_03015">
    <property type="entry name" value="Ribosomal_S2_euk"/>
    <property type="match status" value="1"/>
</dbReference>
<evidence type="ECO:0000313" key="11">
    <source>
        <dbReference type="Proteomes" id="UP000593573"/>
    </source>
</evidence>
<evidence type="ECO:0000313" key="10">
    <source>
        <dbReference type="EMBL" id="MBA0662649.1"/>
    </source>
</evidence>
<comment type="similarity">
    <text evidence="2 6 7">Belongs to the universal ribosomal protein uS2 family.</text>
</comment>
<dbReference type="GO" id="GO:0006412">
    <property type="term" value="P:translation"/>
    <property type="evidence" value="ECO:0007669"/>
    <property type="project" value="UniProtKB-UniRule"/>
</dbReference>
<keyword evidence="11" id="KW-1185">Reference proteome</keyword>
<keyword evidence="9" id="KW-0812">Transmembrane</keyword>
<accession>A0A7J8VJK5</accession>
<dbReference type="NCBIfam" id="TIGR01012">
    <property type="entry name" value="uS2_euk_arch"/>
    <property type="match status" value="1"/>
</dbReference>
<feature type="transmembrane region" description="Helical" evidence="9">
    <location>
        <begin position="54"/>
        <end position="83"/>
    </location>
</feature>
<dbReference type="CDD" id="cd01425">
    <property type="entry name" value="RPS2"/>
    <property type="match status" value="1"/>
</dbReference>
<comment type="caution">
    <text evidence="10">The sequence shown here is derived from an EMBL/GenBank/DDBJ whole genome shotgun (WGS) entry which is preliminary data.</text>
</comment>
<dbReference type="FunFam" id="3.40.50.10490:FF:000017">
    <property type="entry name" value="40S ribosomal protein SA"/>
    <property type="match status" value="1"/>
</dbReference>
<proteinExistence type="inferred from homology"/>
<evidence type="ECO:0000256" key="2">
    <source>
        <dbReference type="ARBA" id="ARBA00006242"/>
    </source>
</evidence>
<dbReference type="PANTHER" id="PTHR11489">
    <property type="entry name" value="40S RIBOSOMAL PROTEIN SA"/>
    <property type="match status" value="1"/>
</dbReference>
<keyword evidence="5 6" id="KW-0687">Ribonucleoprotein</keyword>
<dbReference type="InterPro" id="IPR005707">
    <property type="entry name" value="Ribosomal_uS2_euk/arc"/>
</dbReference>
<dbReference type="Gene3D" id="3.40.50.10490">
    <property type="entry name" value="Glucose-6-phosphate isomerase like protein, domain 1"/>
    <property type="match status" value="1"/>
</dbReference>